<dbReference type="InterPro" id="IPR025584">
    <property type="entry name" value="Cthe_2159"/>
</dbReference>
<reference evidence="3" key="1">
    <citation type="submission" date="2021-01" db="EMBL/GenBank/DDBJ databases">
        <title>Modified the classification status of verrucomicrobia.</title>
        <authorList>
            <person name="Feng X."/>
        </authorList>
    </citation>
    <scope>NUCLEOTIDE SEQUENCE</scope>
    <source>
        <strain evidence="3">KCTC 22041</strain>
    </source>
</reference>
<protein>
    <submittedName>
        <fullName evidence="3">Carbohydrate-binding domain-containing protein</fullName>
    </submittedName>
</protein>
<comment type="caution">
    <text evidence="3">The sequence shown here is derived from an EMBL/GenBank/DDBJ whole genome shotgun (WGS) entry which is preliminary data.</text>
</comment>
<sequence>MRARNTFGAACIFCAIASHASAADRDYVEDSDFNKTVQIEFNGTDATITNGAGVTVTTGTNGASISIVSEVAGVEYLLSGTSTNGYVEITSNKPSKVTLAGLDLTSSDGPAVSVTSEARTFVVLAAETTNSIQDASSYERDGSGTLYSSGPLIFSGKGSLDITGTKSHAIYGGTSIRFLGGNVTVSDAVKDGVHCSESFQMDQGSLTLSAQGDGIDGDEGTIVINGGTISDVSVDDDTKGIACDGALTINGGLLNFVVEGDQSKALKSDSDITINGGSLAFNLTGGVYLESVTEDSSTYVDPSYCTAIKCGGNLAVNGGQIEILHSGLAGKGISTDGNMTVTGGEMRIFTSGGSSATFTNGSGERDIASADCVKSDGNLTVTGGSILATSTGTAGDAISCDGAAVLGVLGNDESPVISANTTGAQVAVSGSGQSADYANPKAIKSEGAMTINGGSITATTQEEGGEGLESKSTLTINGGTIEVNAYDDGINAATKITVTGGNVYSYSSGNDGIDSNGTFAFSGGTIISSGTTSPEEGFDCDSNNFAITGGTLIGTGGATSTPTSSSSTQKSVIYKGTGTADVILQVKSSSGNILVYKLPRTYSGGSSGGGPGGGGGGGSSSSSMTMLFSTPTLASGTTYTLVSGATVSGGTEFHGLYTGATVTGGTTLKTFTTSSTVTTVQ</sequence>
<keyword evidence="2" id="KW-0732">Signal</keyword>
<evidence type="ECO:0000313" key="4">
    <source>
        <dbReference type="Proteomes" id="UP000603141"/>
    </source>
</evidence>
<feature type="compositionally biased region" description="Gly residues" evidence="1">
    <location>
        <begin position="605"/>
        <end position="619"/>
    </location>
</feature>
<name>A0A934S9L5_9BACT</name>
<dbReference type="EMBL" id="JAENIJ010000006">
    <property type="protein sequence ID" value="MBK1881874.1"/>
    <property type="molecule type" value="Genomic_DNA"/>
</dbReference>
<organism evidence="3 4">
    <name type="scientific">Luteolibacter pohnpeiensis</name>
    <dbReference type="NCBI Taxonomy" id="454153"/>
    <lineage>
        <taxon>Bacteria</taxon>
        <taxon>Pseudomonadati</taxon>
        <taxon>Verrucomicrobiota</taxon>
        <taxon>Verrucomicrobiia</taxon>
        <taxon>Verrucomicrobiales</taxon>
        <taxon>Verrucomicrobiaceae</taxon>
        <taxon>Luteolibacter</taxon>
    </lineage>
</organism>
<dbReference type="AlphaFoldDB" id="A0A934S9L5"/>
<dbReference type="Pfam" id="PF14262">
    <property type="entry name" value="Cthe_2159"/>
    <property type="match status" value="2"/>
</dbReference>
<feature type="chain" id="PRO_5037826700" evidence="2">
    <location>
        <begin position="23"/>
        <end position="681"/>
    </location>
</feature>
<feature type="signal peptide" evidence="2">
    <location>
        <begin position="1"/>
        <end position="22"/>
    </location>
</feature>
<proteinExistence type="predicted"/>
<dbReference type="RefSeq" id="WP_200268456.1">
    <property type="nucleotide sequence ID" value="NZ_JAENIJ010000006.1"/>
</dbReference>
<gene>
    <name evidence="3" type="ORF">JIN85_05580</name>
</gene>
<feature type="region of interest" description="Disordered" evidence="1">
    <location>
        <begin position="604"/>
        <end position="624"/>
    </location>
</feature>
<evidence type="ECO:0000313" key="3">
    <source>
        <dbReference type="EMBL" id="MBK1881874.1"/>
    </source>
</evidence>
<evidence type="ECO:0000256" key="1">
    <source>
        <dbReference type="SAM" id="MobiDB-lite"/>
    </source>
</evidence>
<keyword evidence="4" id="KW-1185">Reference proteome</keyword>
<evidence type="ECO:0000256" key="2">
    <source>
        <dbReference type="SAM" id="SignalP"/>
    </source>
</evidence>
<dbReference type="Proteomes" id="UP000603141">
    <property type="component" value="Unassembled WGS sequence"/>
</dbReference>
<accession>A0A934S9L5</accession>